<comment type="subcellular location">
    <subcellularLocation>
        <location evidence="10">Cytoplasm</location>
    </subcellularLocation>
</comment>
<dbReference type="Gene3D" id="3.10.290.10">
    <property type="entry name" value="RNA-binding S4 domain"/>
    <property type="match status" value="1"/>
</dbReference>
<evidence type="ECO:0000256" key="4">
    <source>
        <dbReference type="ARBA" id="ARBA00022741"/>
    </source>
</evidence>
<dbReference type="InterPro" id="IPR024088">
    <property type="entry name" value="Tyr-tRNA-ligase_bac-type"/>
</dbReference>
<comment type="subunit">
    <text evidence="1 10">Homodimer.</text>
</comment>
<dbReference type="Pfam" id="PF00579">
    <property type="entry name" value="tRNA-synt_1b"/>
    <property type="match status" value="1"/>
</dbReference>
<dbReference type="FunFam" id="3.40.50.620:FF:000061">
    <property type="entry name" value="Tyrosine--tRNA ligase"/>
    <property type="match status" value="1"/>
</dbReference>
<dbReference type="InterPro" id="IPR024108">
    <property type="entry name" value="Tyr-tRNA-ligase_bac_2"/>
</dbReference>
<feature type="short sequence motif" description="'HIGH' region" evidence="10">
    <location>
        <begin position="41"/>
        <end position="50"/>
    </location>
</feature>
<dbReference type="InterPro" id="IPR036986">
    <property type="entry name" value="S4_RNA-bd_sf"/>
</dbReference>
<evidence type="ECO:0000313" key="13">
    <source>
        <dbReference type="Proteomes" id="UP000265341"/>
    </source>
</evidence>
<name>A0A399EV44_9DEIN</name>
<gene>
    <name evidence="10 12" type="primary">tyrS</name>
    <name evidence="12" type="ORF">Mrose_01550</name>
</gene>
<dbReference type="SUPFAM" id="SSF55174">
    <property type="entry name" value="Alpha-L RNA-binding motif"/>
    <property type="match status" value="1"/>
</dbReference>
<feature type="short sequence motif" description="'KMSKS' region" evidence="10">
    <location>
        <begin position="226"/>
        <end position="230"/>
    </location>
</feature>
<dbReference type="OrthoDB" id="9804243at2"/>
<dbReference type="AlphaFoldDB" id="A0A399EV44"/>
<dbReference type="InterPro" id="IPR002307">
    <property type="entry name" value="Tyr-tRNA-ligase"/>
</dbReference>
<dbReference type="GO" id="GO:0006437">
    <property type="term" value="P:tyrosyl-tRNA aminoacylation"/>
    <property type="evidence" value="ECO:0007669"/>
    <property type="project" value="UniProtKB-UniRule"/>
</dbReference>
<dbReference type="SUPFAM" id="SSF52374">
    <property type="entry name" value="Nucleotidylyl transferase"/>
    <property type="match status" value="1"/>
</dbReference>
<keyword evidence="8 10" id="KW-0030">Aminoacyl-tRNA synthetase</keyword>
<keyword evidence="13" id="KW-1185">Reference proteome</keyword>
<dbReference type="InterPro" id="IPR002305">
    <property type="entry name" value="aa-tRNA-synth_Ic"/>
</dbReference>
<evidence type="ECO:0000256" key="7">
    <source>
        <dbReference type="ARBA" id="ARBA00022917"/>
    </source>
</evidence>
<comment type="catalytic activity">
    <reaction evidence="9 10">
        <text>tRNA(Tyr) + L-tyrosine + ATP = L-tyrosyl-tRNA(Tyr) + AMP + diphosphate + H(+)</text>
        <dbReference type="Rhea" id="RHEA:10220"/>
        <dbReference type="Rhea" id="RHEA-COMP:9706"/>
        <dbReference type="Rhea" id="RHEA-COMP:9707"/>
        <dbReference type="ChEBI" id="CHEBI:15378"/>
        <dbReference type="ChEBI" id="CHEBI:30616"/>
        <dbReference type="ChEBI" id="CHEBI:33019"/>
        <dbReference type="ChEBI" id="CHEBI:58315"/>
        <dbReference type="ChEBI" id="CHEBI:78442"/>
        <dbReference type="ChEBI" id="CHEBI:78536"/>
        <dbReference type="ChEBI" id="CHEBI:456215"/>
        <dbReference type="EC" id="6.1.1.1"/>
    </reaction>
</comment>
<dbReference type="Gene3D" id="1.10.240.10">
    <property type="entry name" value="Tyrosyl-Transfer RNA Synthetase"/>
    <property type="match status" value="1"/>
</dbReference>
<organism evidence="12 13">
    <name type="scientific">Calidithermus roseus</name>
    <dbReference type="NCBI Taxonomy" id="1644118"/>
    <lineage>
        <taxon>Bacteria</taxon>
        <taxon>Thermotogati</taxon>
        <taxon>Deinococcota</taxon>
        <taxon>Deinococci</taxon>
        <taxon>Thermales</taxon>
        <taxon>Thermaceae</taxon>
        <taxon>Calidithermus</taxon>
    </lineage>
</organism>
<evidence type="ECO:0000256" key="8">
    <source>
        <dbReference type="ARBA" id="ARBA00023146"/>
    </source>
</evidence>
<dbReference type="GO" id="GO:0005524">
    <property type="term" value="F:ATP binding"/>
    <property type="evidence" value="ECO:0007669"/>
    <property type="project" value="UniProtKB-UniRule"/>
</dbReference>
<dbReference type="EMBL" id="QWLA01000024">
    <property type="protein sequence ID" value="RIH86969.1"/>
    <property type="molecule type" value="Genomic_DNA"/>
</dbReference>
<keyword evidence="5 10" id="KW-0067">ATP-binding</keyword>
<comment type="similarity">
    <text evidence="10">Belongs to the class-I aminoacyl-tRNA synthetase family. TyrS type 2 subfamily.</text>
</comment>
<dbReference type="Proteomes" id="UP000265341">
    <property type="component" value="Unassembled WGS sequence"/>
</dbReference>
<protein>
    <recommendedName>
        <fullName evidence="10">Tyrosine--tRNA ligase</fullName>
        <ecNumber evidence="10">6.1.1.1</ecNumber>
    </recommendedName>
    <alternativeName>
        <fullName evidence="10">Tyrosyl-tRNA synthetase</fullName>
        <shortName evidence="10">TyrRS</shortName>
    </alternativeName>
</protein>
<proteinExistence type="inferred from homology"/>
<dbReference type="GO" id="GO:0004831">
    <property type="term" value="F:tyrosine-tRNA ligase activity"/>
    <property type="evidence" value="ECO:0007669"/>
    <property type="project" value="UniProtKB-UniRule"/>
</dbReference>
<reference evidence="12 13" key="1">
    <citation type="submission" date="2018-08" db="EMBL/GenBank/DDBJ databases">
        <title>Meiothermus roseus NBRC 110900 genome sequencing project.</title>
        <authorList>
            <person name="Da Costa M.S."/>
            <person name="Albuquerque L."/>
            <person name="Raposo P."/>
            <person name="Froufe H.J.C."/>
            <person name="Barroso C.S."/>
            <person name="Egas C."/>
        </authorList>
    </citation>
    <scope>NUCLEOTIDE SEQUENCE [LARGE SCALE GENOMIC DNA]</scope>
    <source>
        <strain evidence="12 13">NBRC 110900</strain>
    </source>
</reference>
<keyword evidence="4 10" id="KW-0547">Nucleotide-binding</keyword>
<evidence type="ECO:0000313" key="12">
    <source>
        <dbReference type="EMBL" id="RIH86969.1"/>
    </source>
</evidence>
<keyword evidence="6 11" id="KW-0694">RNA-binding</keyword>
<evidence type="ECO:0000256" key="2">
    <source>
        <dbReference type="ARBA" id="ARBA00022490"/>
    </source>
</evidence>
<keyword evidence="7 10" id="KW-0648">Protein biosynthesis</keyword>
<dbReference type="Gene3D" id="3.40.50.620">
    <property type="entry name" value="HUPs"/>
    <property type="match status" value="1"/>
</dbReference>
<evidence type="ECO:0000256" key="9">
    <source>
        <dbReference type="ARBA" id="ARBA00048248"/>
    </source>
</evidence>
<evidence type="ECO:0000256" key="3">
    <source>
        <dbReference type="ARBA" id="ARBA00022598"/>
    </source>
</evidence>
<dbReference type="InterPro" id="IPR014729">
    <property type="entry name" value="Rossmann-like_a/b/a_fold"/>
</dbReference>
<dbReference type="PRINTS" id="PR01040">
    <property type="entry name" value="TRNASYNTHTYR"/>
</dbReference>
<dbReference type="EC" id="6.1.1.1" evidence="10"/>
<dbReference type="PANTHER" id="PTHR11766:SF1">
    <property type="entry name" value="TYROSINE--TRNA LIGASE"/>
    <property type="match status" value="1"/>
</dbReference>
<dbReference type="PANTHER" id="PTHR11766">
    <property type="entry name" value="TYROSYL-TRNA SYNTHETASE"/>
    <property type="match status" value="1"/>
</dbReference>
<dbReference type="PROSITE" id="PS50889">
    <property type="entry name" value="S4"/>
    <property type="match status" value="1"/>
</dbReference>
<sequence length="438" mass="49024">MTVEETLNSLKRGAVEIIPEEDLRKKLESGRRLTIKLGLDPTRPDIHIGHAVVLRKMRQFQEFGHKVVIIIGDFTAMIGDPSGRSATRPPLTLEETRANARSYVEQVSKILLQDPQRFELRYNSEWLENLGFKEVIKLASQLTVAQMLEREDFKNRYTSGVPISIHEFLYPFAQGYDSVPIEADVEMGGTDQKFNLLVGREVQRAYGLPEQVAFIMPLLEGSDGRKMSKSYDNYIGINEEPAVIFKKLMQVIDPLLPRYFELCTDLEPEEIKGVLEKGGMVGAHRVLARLLTGAYAQSLIPPRLDRAFYEGLGYSLEAAGHDRDAGSVEVIRQAEERYYQVARNLIPEDIPTVAIPPAELSGGAIPVARLFTLAGLTASNGEAKRMIQNRGLRIDGEVVADPNAQIALEQPLVLQRGKDRFVRVEVLKGQTSNAERQT</sequence>
<dbReference type="CDD" id="cd00805">
    <property type="entry name" value="TyrRS_core"/>
    <property type="match status" value="1"/>
</dbReference>
<dbReference type="GO" id="GO:0005829">
    <property type="term" value="C:cytosol"/>
    <property type="evidence" value="ECO:0007669"/>
    <property type="project" value="TreeGrafter"/>
</dbReference>
<evidence type="ECO:0000256" key="11">
    <source>
        <dbReference type="PROSITE-ProRule" id="PRU00182"/>
    </source>
</evidence>
<dbReference type="CDD" id="cd00165">
    <property type="entry name" value="S4"/>
    <property type="match status" value="1"/>
</dbReference>
<feature type="binding site" evidence="10">
    <location>
        <position position="229"/>
    </location>
    <ligand>
        <name>ATP</name>
        <dbReference type="ChEBI" id="CHEBI:30616"/>
    </ligand>
</feature>
<evidence type="ECO:0000256" key="6">
    <source>
        <dbReference type="ARBA" id="ARBA00022884"/>
    </source>
</evidence>
<keyword evidence="3 10" id="KW-0436">Ligase</keyword>
<keyword evidence="2 10" id="KW-0963">Cytoplasm</keyword>
<evidence type="ECO:0000256" key="5">
    <source>
        <dbReference type="ARBA" id="ARBA00022840"/>
    </source>
</evidence>
<evidence type="ECO:0000256" key="10">
    <source>
        <dbReference type="HAMAP-Rule" id="MF_02007"/>
    </source>
</evidence>
<evidence type="ECO:0000256" key="1">
    <source>
        <dbReference type="ARBA" id="ARBA00011738"/>
    </source>
</evidence>
<dbReference type="RefSeq" id="WP_119277112.1">
    <property type="nucleotide sequence ID" value="NZ_QWLA01000024.1"/>
</dbReference>
<dbReference type="GO" id="GO:0003723">
    <property type="term" value="F:RNA binding"/>
    <property type="evidence" value="ECO:0007669"/>
    <property type="project" value="UniProtKB-KW"/>
</dbReference>
<accession>A0A399EV44</accession>
<comment type="caution">
    <text evidence="12">The sequence shown here is derived from an EMBL/GenBank/DDBJ whole genome shotgun (WGS) entry which is preliminary data.</text>
</comment>
<comment type="function">
    <text evidence="10">Catalyzes the attachment of tyrosine to tRNA(Tyr) in a two-step reaction: tyrosine is first activated by ATP to form Tyr-AMP and then transferred to the acceptor end of tRNA(Tyr).</text>
</comment>
<dbReference type="NCBIfam" id="TIGR00234">
    <property type="entry name" value="tyrS"/>
    <property type="match status" value="1"/>
</dbReference>
<dbReference type="HAMAP" id="MF_02007">
    <property type="entry name" value="Tyr_tRNA_synth_type2"/>
    <property type="match status" value="1"/>
</dbReference>